<evidence type="ECO:0000313" key="1">
    <source>
        <dbReference type="EMBL" id="GAA0822013.1"/>
    </source>
</evidence>
<gene>
    <name evidence="1" type="ORF">GCM10009111_29730</name>
</gene>
<evidence type="ECO:0008006" key="3">
    <source>
        <dbReference type="Google" id="ProtNLM"/>
    </source>
</evidence>
<dbReference type="Proteomes" id="UP001500021">
    <property type="component" value="Unassembled WGS sequence"/>
</dbReference>
<evidence type="ECO:0000313" key="2">
    <source>
        <dbReference type="Proteomes" id="UP001500021"/>
    </source>
</evidence>
<protein>
    <recommendedName>
        <fullName evidence="3">DUF2066 domain-containing protein</fullName>
    </recommendedName>
</protein>
<dbReference type="EMBL" id="BAAAFA010000011">
    <property type="protein sequence ID" value="GAA0822013.1"/>
    <property type="molecule type" value="Genomic_DNA"/>
</dbReference>
<name>A0ABN1LAP4_9GAMM</name>
<comment type="caution">
    <text evidence="1">The sequence shown here is derived from an EMBL/GenBank/DDBJ whole genome shotgun (WGS) entry which is preliminary data.</text>
</comment>
<organism evidence="1 2">
    <name type="scientific">Colwellia asteriadis</name>
    <dbReference type="NCBI Taxonomy" id="517723"/>
    <lineage>
        <taxon>Bacteria</taxon>
        <taxon>Pseudomonadati</taxon>
        <taxon>Pseudomonadota</taxon>
        <taxon>Gammaproteobacteria</taxon>
        <taxon>Alteromonadales</taxon>
        <taxon>Colwelliaceae</taxon>
        <taxon>Colwellia</taxon>
    </lineage>
</organism>
<sequence length="391" mass="43892">MFKHLIALLILIILFTSSKAYSVEVDDLYQAKIPVVSQASKQRSIAINKAMQAVILKVGGQKSVLSNELIRNAVNQSSSYISQYHYEEREYQQQKQLFLMVSFNENKINELFHQANLAIWGSLRPQVLLWLIDENGFSRAVISNSSQSSLPLQAEDFSQERGLPLLLPLMDLDDASQITLSDLWGRFVEPIRQASARYYPEAIVVMRISDSSLLSEDTVIATDVISNDSAVDCGLLCPQEADDASYALDWTFITPKEEINQRNIFSQQYRGSNKSALLALGLADITDLIYQKYALLTSTNDNFIIEVSNINSLKQDSELVSFLADLSAVKSVTLIEAQGEMRRYSLALLGSQAALLASLKLNKQLKPAKKFIDPLSEYDAPQVPIFYWDQQ</sequence>
<dbReference type="InterPro" id="IPR018642">
    <property type="entry name" value="DUF2066"/>
</dbReference>
<keyword evidence="2" id="KW-1185">Reference proteome</keyword>
<dbReference type="Pfam" id="PF09839">
    <property type="entry name" value="DUF2066"/>
    <property type="match status" value="1"/>
</dbReference>
<accession>A0ABN1LAP4</accession>
<proteinExistence type="predicted"/>
<reference evidence="1 2" key="1">
    <citation type="journal article" date="2019" name="Int. J. Syst. Evol. Microbiol.">
        <title>The Global Catalogue of Microorganisms (GCM) 10K type strain sequencing project: providing services to taxonomists for standard genome sequencing and annotation.</title>
        <authorList>
            <consortium name="The Broad Institute Genomics Platform"/>
            <consortium name="The Broad Institute Genome Sequencing Center for Infectious Disease"/>
            <person name="Wu L."/>
            <person name="Ma J."/>
        </authorList>
    </citation>
    <scope>NUCLEOTIDE SEQUENCE [LARGE SCALE GENOMIC DNA]</scope>
    <source>
        <strain evidence="1 2">JCM 15608</strain>
    </source>
</reference>